<evidence type="ECO:0000259" key="2">
    <source>
        <dbReference type="Pfam" id="PF01548"/>
    </source>
</evidence>
<proteinExistence type="predicted"/>
<evidence type="ECO:0000313" key="3">
    <source>
        <dbReference type="EMBL" id="SDN12320.1"/>
    </source>
</evidence>
<dbReference type="InterPro" id="IPR002525">
    <property type="entry name" value="Transp_IS110-like_N"/>
</dbReference>
<gene>
    <name evidence="3" type="ORF">SAMN04488074_13532</name>
</gene>
<dbReference type="Pfam" id="PF01548">
    <property type="entry name" value="DEDD_Tnp_IS110"/>
    <property type="match status" value="1"/>
</dbReference>
<dbReference type="EMBL" id="FNET01000035">
    <property type="protein sequence ID" value="SDN12320.1"/>
    <property type="molecule type" value="Genomic_DNA"/>
</dbReference>
<organism evidence="3 4">
    <name type="scientific">Lentzea albidocapillata subsp. violacea</name>
    <dbReference type="NCBI Taxonomy" id="128104"/>
    <lineage>
        <taxon>Bacteria</taxon>
        <taxon>Bacillati</taxon>
        <taxon>Actinomycetota</taxon>
        <taxon>Actinomycetes</taxon>
        <taxon>Pseudonocardiales</taxon>
        <taxon>Pseudonocardiaceae</taxon>
        <taxon>Lentzea</taxon>
    </lineage>
</organism>
<evidence type="ECO:0000256" key="1">
    <source>
        <dbReference type="SAM" id="MobiDB-lite"/>
    </source>
</evidence>
<dbReference type="GO" id="GO:0006313">
    <property type="term" value="P:DNA transposition"/>
    <property type="evidence" value="ECO:0007669"/>
    <property type="project" value="InterPro"/>
</dbReference>
<reference evidence="4" key="1">
    <citation type="submission" date="2016-10" db="EMBL/GenBank/DDBJ databases">
        <authorList>
            <person name="Varghese N."/>
            <person name="Submissions S."/>
        </authorList>
    </citation>
    <scope>NUCLEOTIDE SEQUENCE [LARGE SCALE GENOMIC DNA]</scope>
    <source>
        <strain evidence="4">DSM 44796</strain>
    </source>
</reference>
<feature type="domain" description="Transposase IS110-like N-terminal" evidence="2">
    <location>
        <begin position="5"/>
        <end position="92"/>
    </location>
</feature>
<evidence type="ECO:0000313" key="4">
    <source>
        <dbReference type="Proteomes" id="UP000199682"/>
    </source>
</evidence>
<accession>A0A1G9YTB6</accession>
<sequence length="114" mass="12241">MLGQLAADRGMPFVCAQPMLSSWARRAEDLTVDKTDEKDAVLIARLTAQLRCSVPEPVDETWGRLRHLGARREQLIVAVTGHVQQIRSLLARTGDGASDGNPAASAVTVPGAPR</sequence>
<feature type="region of interest" description="Disordered" evidence="1">
    <location>
        <begin position="92"/>
        <end position="114"/>
    </location>
</feature>
<protein>
    <submittedName>
        <fullName evidence="3">Transposase</fullName>
    </submittedName>
</protein>
<dbReference type="AlphaFoldDB" id="A0A1G9YTB6"/>
<dbReference type="GO" id="GO:0004803">
    <property type="term" value="F:transposase activity"/>
    <property type="evidence" value="ECO:0007669"/>
    <property type="project" value="InterPro"/>
</dbReference>
<dbReference type="Proteomes" id="UP000199682">
    <property type="component" value="Unassembled WGS sequence"/>
</dbReference>
<dbReference type="GO" id="GO:0003677">
    <property type="term" value="F:DNA binding"/>
    <property type="evidence" value="ECO:0007669"/>
    <property type="project" value="InterPro"/>
</dbReference>
<name>A0A1G9YTB6_9PSEU</name>